<dbReference type="EMBL" id="VMNH01000004">
    <property type="protein sequence ID" value="TVO77739.1"/>
    <property type="molecule type" value="Genomic_DNA"/>
</dbReference>
<keyword evidence="3" id="KW-1185">Reference proteome</keyword>
<dbReference type="Proteomes" id="UP000316649">
    <property type="component" value="Unassembled WGS sequence"/>
</dbReference>
<evidence type="ECO:0000313" key="3">
    <source>
        <dbReference type="Proteomes" id="UP000316649"/>
    </source>
</evidence>
<feature type="domain" description="Gamma-glutamylcyclotransferase AIG2-like" evidence="1">
    <location>
        <begin position="4"/>
        <end position="128"/>
    </location>
</feature>
<keyword evidence="2" id="KW-0808">Transferase</keyword>
<name>A0A557SJZ6_9GAMM</name>
<evidence type="ECO:0000313" key="2">
    <source>
        <dbReference type="EMBL" id="TVO77739.1"/>
    </source>
</evidence>
<dbReference type="SUPFAM" id="SSF110857">
    <property type="entry name" value="Gamma-glutamyl cyclotransferase-like"/>
    <property type="match status" value="1"/>
</dbReference>
<dbReference type="CDD" id="cd06661">
    <property type="entry name" value="GGCT_like"/>
    <property type="match status" value="1"/>
</dbReference>
<organism evidence="2 3">
    <name type="scientific">Sedimenticola selenatireducens</name>
    <dbReference type="NCBI Taxonomy" id="191960"/>
    <lineage>
        <taxon>Bacteria</taxon>
        <taxon>Pseudomonadati</taxon>
        <taxon>Pseudomonadota</taxon>
        <taxon>Gammaproteobacteria</taxon>
        <taxon>Chromatiales</taxon>
        <taxon>Sedimenticolaceae</taxon>
        <taxon>Sedimenticola</taxon>
    </lineage>
</organism>
<dbReference type="RefSeq" id="WP_144357464.1">
    <property type="nucleotide sequence ID" value="NZ_VMNH01000004.1"/>
</dbReference>
<protein>
    <submittedName>
        <fullName evidence="2">Gamma-glutamylcyclotransferase</fullName>
    </submittedName>
</protein>
<dbReference type="OrthoDB" id="482277at2"/>
<dbReference type="AlphaFoldDB" id="A0A557SJZ6"/>
<reference evidence="2 3" key="1">
    <citation type="submission" date="2019-07" db="EMBL/GenBank/DDBJ databases">
        <title>The pathways for chlorine oxyanion respiration interact through the shared metabolite chlorate.</title>
        <authorList>
            <person name="Barnum T.P."/>
            <person name="Cheng Y."/>
            <person name="Hill K.A."/>
            <person name="Lucas L.N."/>
            <person name="Carlson H.K."/>
            <person name="Coates J.D."/>
        </authorList>
    </citation>
    <scope>NUCLEOTIDE SEQUENCE [LARGE SCALE GENOMIC DNA]</scope>
    <source>
        <strain evidence="2 3">BK-1</strain>
    </source>
</reference>
<proteinExistence type="predicted"/>
<dbReference type="InterPro" id="IPR013024">
    <property type="entry name" value="GGCT-like"/>
</dbReference>
<dbReference type="GO" id="GO:0016740">
    <property type="term" value="F:transferase activity"/>
    <property type="evidence" value="ECO:0007669"/>
    <property type="project" value="UniProtKB-KW"/>
</dbReference>
<comment type="caution">
    <text evidence="2">The sequence shown here is derived from an EMBL/GenBank/DDBJ whole genome shotgun (WGS) entry which is preliminary data.</text>
</comment>
<evidence type="ECO:0000259" key="1">
    <source>
        <dbReference type="Pfam" id="PF06094"/>
    </source>
</evidence>
<dbReference type="Pfam" id="PF06094">
    <property type="entry name" value="GGACT"/>
    <property type="match status" value="1"/>
</dbReference>
<dbReference type="InterPro" id="IPR036568">
    <property type="entry name" value="GGCT-like_sf"/>
</dbReference>
<dbReference type="InterPro" id="IPR009288">
    <property type="entry name" value="AIG2-like_dom"/>
</dbReference>
<gene>
    <name evidence="2" type="ORF">FHP88_02760</name>
</gene>
<dbReference type="Gene3D" id="3.10.490.10">
    <property type="entry name" value="Gamma-glutamyl cyclotransferase-like"/>
    <property type="match status" value="1"/>
</dbReference>
<accession>A0A557SJZ6</accession>
<sequence>MSYLFVYGTLLRAIGHPKQSYITQYCHFHSPGKLRGKLYDIGRYPGVVPSTHTNDWVHGELYQIRQEKPLIQLLDEYEGCSHHFADPHEYRRVLLPIERSDGTIQSAWVYIYTHDTTHLKPILTGDYLTYYHAINN</sequence>